<dbReference type="EMBL" id="OZ075116">
    <property type="protein sequence ID" value="CAL5074169.1"/>
    <property type="molecule type" value="Genomic_DNA"/>
</dbReference>
<feature type="transmembrane region" description="Helical" evidence="6">
    <location>
        <begin position="60"/>
        <end position="81"/>
    </location>
</feature>
<dbReference type="Pfam" id="PF03168">
    <property type="entry name" value="LEA_2"/>
    <property type="match status" value="1"/>
</dbReference>
<sequence length="279" mass="30253">MHLAPLIHICLLDRSRRQTAAAASHMDHGVSSRRGHSSYDKESSSHVHWPPPHSARCLCLYLLLSVTLLVAVAAALLVVFVTRLKKPAFFLQSVQMDRSFSLRLPSNGSSANGTAACAVASLVFAAGNPNGVGIRYGGAVLGVAYAGEPVGAVDVPAFYQPPRSGNVTVIVHALLAGPNVTRLLVRELSAQRNYMEVRVAGSIDARTHVMNFPLPKVQFSLDCRFGTNYTDIVLREGIESMMTRKALLLSSLPHLSQKCSIKIDFRPRRKRASLNDLGC</sequence>
<evidence type="ECO:0000256" key="4">
    <source>
        <dbReference type="ARBA" id="ARBA00023136"/>
    </source>
</evidence>
<dbReference type="Proteomes" id="UP001497457">
    <property type="component" value="Chromosome 5rd"/>
</dbReference>
<evidence type="ECO:0000259" key="7">
    <source>
        <dbReference type="Pfam" id="PF03168"/>
    </source>
</evidence>
<dbReference type="GO" id="GO:0016020">
    <property type="term" value="C:membrane"/>
    <property type="evidence" value="ECO:0007669"/>
    <property type="project" value="UniProtKB-SubCell"/>
</dbReference>
<keyword evidence="4 6" id="KW-0472">Membrane</keyword>
<evidence type="ECO:0000313" key="8">
    <source>
        <dbReference type="EMBL" id="CAL5064234.1"/>
    </source>
</evidence>
<comment type="subcellular location">
    <subcellularLocation>
        <location evidence="1">Membrane</location>
        <topology evidence="1">Single-pass membrane protein</topology>
    </subcellularLocation>
</comment>
<organism evidence="8 10">
    <name type="scientific">Urochloa decumbens</name>
    <dbReference type="NCBI Taxonomy" id="240449"/>
    <lineage>
        <taxon>Eukaryota</taxon>
        <taxon>Viridiplantae</taxon>
        <taxon>Streptophyta</taxon>
        <taxon>Embryophyta</taxon>
        <taxon>Tracheophyta</taxon>
        <taxon>Spermatophyta</taxon>
        <taxon>Magnoliopsida</taxon>
        <taxon>Liliopsida</taxon>
        <taxon>Poales</taxon>
        <taxon>Poaceae</taxon>
        <taxon>PACMAD clade</taxon>
        <taxon>Panicoideae</taxon>
        <taxon>Panicodae</taxon>
        <taxon>Paniceae</taxon>
        <taxon>Melinidinae</taxon>
        <taxon>Urochloa</taxon>
    </lineage>
</organism>
<reference evidence="8 10" key="1">
    <citation type="submission" date="2024-10" db="EMBL/GenBank/DDBJ databases">
        <authorList>
            <person name="Ryan C."/>
        </authorList>
    </citation>
    <scope>NUCLEOTIDE SEQUENCE [LARGE SCALE GENOMIC DNA]</scope>
</reference>
<protein>
    <recommendedName>
        <fullName evidence="7">Late embryogenesis abundant protein LEA-2 subgroup domain-containing protein</fullName>
    </recommendedName>
</protein>
<evidence type="ECO:0000313" key="9">
    <source>
        <dbReference type="EMBL" id="CAL5074169.1"/>
    </source>
</evidence>
<proteinExistence type="predicted"/>
<dbReference type="InterPro" id="IPR044839">
    <property type="entry name" value="NDR1-like"/>
</dbReference>
<dbReference type="PANTHER" id="PTHR31234:SF54">
    <property type="entry name" value="LATE EMBRYOGENESIS ABUNDANT PROTEIN LEA-2 SUBGROUP DOMAIN-CONTAINING PROTEIN"/>
    <property type="match status" value="1"/>
</dbReference>
<evidence type="ECO:0000256" key="6">
    <source>
        <dbReference type="SAM" id="Phobius"/>
    </source>
</evidence>
<evidence type="ECO:0000313" key="10">
    <source>
        <dbReference type="Proteomes" id="UP001497457"/>
    </source>
</evidence>
<evidence type="ECO:0000256" key="2">
    <source>
        <dbReference type="ARBA" id="ARBA00022692"/>
    </source>
</evidence>
<dbReference type="Proteomes" id="UP001497457">
    <property type="component" value="Chromosome 6rd"/>
</dbReference>
<feature type="domain" description="Late embryogenesis abundant protein LEA-2 subgroup" evidence="7">
    <location>
        <begin position="127"/>
        <end position="211"/>
    </location>
</feature>
<dbReference type="AlphaFoldDB" id="A0ABC9EUC2"/>
<keyword evidence="3 6" id="KW-1133">Transmembrane helix</keyword>
<accession>A0ABC9EUC2</accession>
<evidence type="ECO:0000256" key="3">
    <source>
        <dbReference type="ARBA" id="ARBA00022989"/>
    </source>
</evidence>
<evidence type="ECO:0000256" key="1">
    <source>
        <dbReference type="ARBA" id="ARBA00004167"/>
    </source>
</evidence>
<evidence type="ECO:0000256" key="5">
    <source>
        <dbReference type="SAM" id="MobiDB-lite"/>
    </source>
</evidence>
<dbReference type="InterPro" id="IPR004864">
    <property type="entry name" value="LEA_2"/>
</dbReference>
<keyword evidence="2 6" id="KW-0812">Transmembrane</keyword>
<name>A0ABC9EUC2_9POAL</name>
<gene>
    <name evidence="9" type="ORF">URODEC1_LOCUS105052</name>
    <name evidence="8" type="ORF">URODEC1_LOCUS99357</name>
</gene>
<keyword evidence="10" id="KW-1185">Reference proteome</keyword>
<feature type="region of interest" description="Disordered" evidence="5">
    <location>
        <begin position="23"/>
        <end position="45"/>
    </location>
</feature>
<dbReference type="EMBL" id="OZ075115">
    <property type="protein sequence ID" value="CAL5064234.1"/>
    <property type="molecule type" value="Genomic_DNA"/>
</dbReference>
<dbReference type="PANTHER" id="PTHR31234">
    <property type="entry name" value="LATE EMBRYOGENESIS ABUNDANT (LEA) HYDROXYPROLINE-RICH GLYCOPROTEIN FAMILY"/>
    <property type="match status" value="1"/>
</dbReference>